<keyword evidence="1" id="KW-0472">Membrane</keyword>
<organism evidence="2 3">
    <name type="scientific">Lactobacillus bombicola</name>
    <dbReference type="NCBI Taxonomy" id="1505723"/>
    <lineage>
        <taxon>Bacteria</taxon>
        <taxon>Bacillati</taxon>
        <taxon>Bacillota</taxon>
        <taxon>Bacilli</taxon>
        <taxon>Lactobacillales</taxon>
        <taxon>Lactobacillaceae</taxon>
        <taxon>Lactobacillus</taxon>
    </lineage>
</organism>
<dbReference type="Proteomes" id="UP000265862">
    <property type="component" value="Unassembled WGS sequence"/>
</dbReference>
<dbReference type="RefSeq" id="WP_118897587.1">
    <property type="nucleotide sequence ID" value="NZ_QOCV01000003.1"/>
</dbReference>
<gene>
    <name evidence="2" type="ORF">DS835_01395</name>
</gene>
<sequence length="207" mass="23490">MNSKVQIAIASMIAILGIGTTGYFKHEQAQIDQKTVSAKSLLAKKEKQIDMLSSTKHAQKLQNDPIAKSNEKENKTVELMQNNGQALFKLLDTIKENETQTELKIRNQNSTRYATQQALSDTGLNTKEVKDINKFKENIEHINTDLYVNSASEQGIYAGVISENTIISSINFVGKRNQTTWYLFKYDSKSKEFIDFTLLGFNFKHEN</sequence>
<keyword evidence="1" id="KW-1133">Transmembrane helix</keyword>
<keyword evidence="1" id="KW-0812">Transmembrane</keyword>
<protein>
    <submittedName>
        <fullName evidence="2">Uncharacterized protein</fullName>
    </submittedName>
</protein>
<accession>A0A396STV0</accession>
<evidence type="ECO:0000313" key="2">
    <source>
        <dbReference type="EMBL" id="RHW55056.1"/>
    </source>
</evidence>
<dbReference type="AlphaFoldDB" id="A0A396STV0"/>
<dbReference type="EMBL" id="QOCV01000003">
    <property type="protein sequence ID" value="RHW55056.1"/>
    <property type="molecule type" value="Genomic_DNA"/>
</dbReference>
<comment type="caution">
    <text evidence="2">The sequence shown here is derived from an EMBL/GenBank/DDBJ whole genome shotgun (WGS) entry which is preliminary data.</text>
</comment>
<feature type="transmembrane region" description="Helical" evidence="1">
    <location>
        <begin position="6"/>
        <end position="24"/>
    </location>
</feature>
<proteinExistence type="predicted"/>
<evidence type="ECO:0000256" key="1">
    <source>
        <dbReference type="SAM" id="Phobius"/>
    </source>
</evidence>
<reference evidence="2 3" key="1">
    <citation type="submission" date="2018-07" db="EMBL/GenBank/DDBJ databases">
        <title>Genome sequences of six Lactobacillus spp. isolated from bumble bee guts.</title>
        <authorList>
            <person name="Motta E.V.S."/>
            <person name="Moran N.A."/>
        </authorList>
    </citation>
    <scope>NUCLEOTIDE SEQUENCE [LARGE SCALE GENOMIC DNA]</scope>
    <source>
        <strain evidence="2 3">OCC3</strain>
    </source>
</reference>
<evidence type="ECO:0000313" key="3">
    <source>
        <dbReference type="Proteomes" id="UP000265862"/>
    </source>
</evidence>
<name>A0A396STV0_9LACO</name>